<evidence type="ECO:0000313" key="1">
    <source>
        <dbReference type="EMBL" id="SIS41852.1"/>
    </source>
</evidence>
<dbReference type="RefSeq" id="WP_076513328.1">
    <property type="nucleotide sequence ID" value="NZ_FTOH01000001.1"/>
</dbReference>
<dbReference type="AlphaFoldDB" id="A0A1N7IXL4"/>
<sequence>MLYAGLAVAVSNAAYAESFTAKDFLKLNEAHQKFWIEGAIDMTGLVISTGGNKQKGRCVFEWYYGDKHAERNSLILASMKKYPDVPPNAIMVALIERGCGSLKAKG</sequence>
<reference evidence="2" key="1">
    <citation type="submission" date="2017-01" db="EMBL/GenBank/DDBJ databases">
        <authorList>
            <person name="Varghese N."/>
            <person name="Submissions S."/>
        </authorList>
    </citation>
    <scope>NUCLEOTIDE SEQUENCE [LARGE SCALE GENOMIC DNA]</scope>
    <source>
        <strain evidence="2">DSM 24913</strain>
    </source>
</reference>
<dbReference type="Proteomes" id="UP000185639">
    <property type="component" value="Unassembled WGS sequence"/>
</dbReference>
<dbReference type="EMBL" id="FTOH01000001">
    <property type="protein sequence ID" value="SIS41852.1"/>
    <property type="molecule type" value="Genomic_DNA"/>
</dbReference>
<keyword evidence="2" id="KW-1185">Reference proteome</keyword>
<protein>
    <recommendedName>
        <fullName evidence="3">Rap1a immunity protein domain-containing protein</fullName>
    </recommendedName>
</protein>
<gene>
    <name evidence="1" type="ORF">SAMN05421686_101114</name>
</gene>
<name>A0A1N7IXL4_9GAMM</name>
<accession>A0A1N7IXL4</accession>
<evidence type="ECO:0008006" key="3">
    <source>
        <dbReference type="Google" id="ProtNLM"/>
    </source>
</evidence>
<proteinExistence type="predicted"/>
<evidence type="ECO:0000313" key="2">
    <source>
        <dbReference type="Proteomes" id="UP000185639"/>
    </source>
</evidence>
<dbReference type="OrthoDB" id="7063745at2"/>
<organism evidence="1 2">
    <name type="scientific">Thalassolituus maritimus</name>
    <dbReference type="NCBI Taxonomy" id="484498"/>
    <lineage>
        <taxon>Bacteria</taxon>
        <taxon>Pseudomonadati</taxon>
        <taxon>Pseudomonadota</taxon>
        <taxon>Gammaproteobacteria</taxon>
        <taxon>Oceanospirillales</taxon>
        <taxon>Oceanospirillaceae</taxon>
        <taxon>Thalassolituus</taxon>
    </lineage>
</organism>